<keyword evidence="1" id="KW-0614">Plasmid</keyword>
<dbReference type="AlphaFoldDB" id="A0A5P9CQ41"/>
<proteinExistence type="predicted"/>
<evidence type="ECO:0000313" key="2">
    <source>
        <dbReference type="Proteomes" id="UP000326936"/>
    </source>
</evidence>
<dbReference type="EMBL" id="CP045351">
    <property type="protein sequence ID" value="QFT27927.1"/>
    <property type="molecule type" value="Genomic_DNA"/>
</dbReference>
<evidence type="ECO:0000313" key="1">
    <source>
        <dbReference type="EMBL" id="QFT27927.1"/>
    </source>
</evidence>
<gene>
    <name evidence="1" type="ORF">FIV01_16180</name>
</gene>
<keyword evidence="2" id="KW-1185">Reference proteome</keyword>
<protein>
    <submittedName>
        <fullName evidence="1">Uncharacterized protein</fullName>
    </submittedName>
</protein>
<sequence length="211" mass="24580">MLLDLLIKSVNEFQTDCMRLYQKHYPNIHSEGMDEHHLSLAFSRRLSRTLTKFGHDCEYVALGSTAHFNPIHHYRITSDVGTVWVLASHMVTGGNMCRKTFLQAIDHWQGEYSFAIQPNDLLLLIGDHWFSRNRQSRELIHWWTGQLPDDVEQYTTQGVKLSEADSLLGHLLEDCFSLSPYFVKYTHPLQRPIDKQALRKYVQLYCVAQLS</sequence>
<dbReference type="KEGG" id="vaq:FIV01_16180"/>
<dbReference type="RefSeq" id="WP_152431994.1">
    <property type="nucleotide sequence ID" value="NZ_CBCSDK010000011.1"/>
</dbReference>
<name>A0A5P9CQ41_9VIBR</name>
<dbReference type="Proteomes" id="UP000326936">
    <property type="component" value="Plasmid pTHAF100_a"/>
</dbReference>
<accession>A0A5P9CQ41</accession>
<dbReference type="OrthoDB" id="5888987at2"/>
<geneLocation type="plasmid" evidence="2">
    <name>pthaf100_a</name>
</geneLocation>
<reference evidence="1 2" key="1">
    <citation type="submission" date="2019-10" db="EMBL/GenBank/DDBJ databases">
        <title>Complete genome sequence of Vibrio sp. strain THAF100, isolated from non-filtered water from the water column of tank 6 of a marine aquarium containing stony-coral fragments. Water maintained at 26 degree C.</title>
        <authorList>
            <person name="Ruckert C."/>
            <person name="Franco A."/>
            <person name="Kalinowski J."/>
            <person name="Glaeser S."/>
        </authorList>
    </citation>
    <scope>NUCLEOTIDE SEQUENCE [LARGE SCALE GENOMIC DNA]</scope>
    <source>
        <strain evidence="1 2">THAF100</strain>
        <plasmid evidence="2">pthaf100_a</plasmid>
    </source>
</reference>
<organism evidence="1 2">
    <name type="scientific">Vibrio aquimaris</name>
    <dbReference type="NCBI Taxonomy" id="2587862"/>
    <lineage>
        <taxon>Bacteria</taxon>
        <taxon>Pseudomonadati</taxon>
        <taxon>Pseudomonadota</taxon>
        <taxon>Gammaproteobacteria</taxon>
        <taxon>Vibrionales</taxon>
        <taxon>Vibrionaceae</taxon>
        <taxon>Vibrio</taxon>
    </lineage>
</organism>